<keyword evidence="4" id="KW-1185">Reference proteome</keyword>
<protein>
    <submittedName>
        <fullName evidence="3">PEP-CTERM sorting domain-containing protein</fullName>
    </submittedName>
</protein>
<feature type="signal peptide" evidence="1">
    <location>
        <begin position="1"/>
        <end position="26"/>
    </location>
</feature>
<dbReference type="Pfam" id="PF07589">
    <property type="entry name" value="PEP-CTERM"/>
    <property type="match status" value="1"/>
</dbReference>
<accession>A0ABV0GIH9</accession>
<feature type="domain" description="Ice-binding protein C-terminal" evidence="2">
    <location>
        <begin position="201"/>
        <end position="225"/>
    </location>
</feature>
<gene>
    <name evidence="3" type="ORF">ABDJ40_19040</name>
</gene>
<evidence type="ECO:0000313" key="4">
    <source>
        <dbReference type="Proteomes" id="UP001462640"/>
    </source>
</evidence>
<comment type="caution">
    <text evidence="3">The sequence shown here is derived from an EMBL/GenBank/DDBJ whole genome shotgun (WGS) entry which is preliminary data.</text>
</comment>
<name>A0ABV0GIH9_9BURK</name>
<keyword evidence="1" id="KW-0732">Signal</keyword>
<evidence type="ECO:0000313" key="3">
    <source>
        <dbReference type="EMBL" id="MEO3714868.1"/>
    </source>
</evidence>
<dbReference type="RefSeq" id="WP_347611970.1">
    <property type="nucleotide sequence ID" value="NZ_JBDPZC010000010.1"/>
</dbReference>
<dbReference type="EMBL" id="JBDPZC010000010">
    <property type="protein sequence ID" value="MEO3714868.1"/>
    <property type="molecule type" value="Genomic_DNA"/>
</dbReference>
<feature type="chain" id="PRO_5045846112" evidence="1">
    <location>
        <begin position="27"/>
        <end position="228"/>
    </location>
</feature>
<proteinExistence type="predicted"/>
<dbReference type="InterPro" id="IPR013424">
    <property type="entry name" value="Ice-binding_C"/>
</dbReference>
<reference evidence="3 4" key="1">
    <citation type="submission" date="2024-05" db="EMBL/GenBank/DDBJ databases">
        <title>Roseateles sp. 2.12 16S ribosomal RNA gene Genome sequencing and assembly.</title>
        <authorList>
            <person name="Woo H."/>
        </authorList>
    </citation>
    <scope>NUCLEOTIDE SEQUENCE [LARGE SCALE GENOMIC DNA]</scope>
    <source>
        <strain evidence="3 4">2.12</strain>
    </source>
</reference>
<evidence type="ECO:0000259" key="2">
    <source>
        <dbReference type="Pfam" id="PF07589"/>
    </source>
</evidence>
<evidence type="ECO:0000256" key="1">
    <source>
        <dbReference type="SAM" id="SignalP"/>
    </source>
</evidence>
<sequence length="228" mass="24361">MNVTKFAVSCGVVLTALAGLSLSARAQSVSLLFDSTQPASINLTTSGSDVYDTGILNYTSSTGASFAAFCVELKQDYATHDNGYQTFTFGSFSGREASALQGLYSTTWTSVDTDVERAAFQTAIWEITHEKSSGAFNVSTGAGSFYFKELTDGTSADNSSFVNLVNGYLHNAEAYHGPALYELSRLSNPTYQDLIVAQIAPVPEPSRMAMMLAGLGAVGFMAGRRQRR</sequence>
<organism evidence="3 4">
    <name type="scientific">Roseateles flavus</name>
    <dbReference type="NCBI Taxonomy" id="3149041"/>
    <lineage>
        <taxon>Bacteria</taxon>
        <taxon>Pseudomonadati</taxon>
        <taxon>Pseudomonadota</taxon>
        <taxon>Betaproteobacteria</taxon>
        <taxon>Burkholderiales</taxon>
        <taxon>Sphaerotilaceae</taxon>
        <taxon>Roseateles</taxon>
    </lineage>
</organism>
<dbReference type="Proteomes" id="UP001462640">
    <property type="component" value="Unassembled WGS sequence"/>
</dbReference>
<dbReference type="NCBIfam" id="TIGR02595">
    <property type="entry name" value="PEP_CTERM"/>
    <property type="match status" value="1"/>
</dbReference>